<dbReference type="CTD" id="123103"/>
<feature type="compositionally biased region" description="Acidic residues" evidence="3">
    <location>
        <begin position="72"/>
        <end position="81"/>
    </location>
</feature>
<dbReference type="STRING" id="13616.ENSMODP00000008869"/>
<proteinExistence type="predicted"/>
<name>F6RY91_MONDO</name>
<evidence type="ECO:0000256" key="3">
    <source>
        <dbReference type="SAM" id="MobiDB-lite"/>
    </source>
</evidence>
<protein>
    <submittedName>
        <fullName evidence="5">Kelch like family member 33</fullName>
    </submittedName>
</protein>
<gene>
    <name evidence="5" type="primary">KLHL33</name>
</gene>
<evidence type="ECO:0000256" key="2">
    <source>
        <dbReference type="ARBA" id="ARBA00022737"/>
    </source>
</evidence>
<feature type="domain" description="BTB" evidence="4">
    <location>
        <begin position="233"/>
        <end position="300"/>
    </location>
</feature>
<evidence type="ECO:0000313" key="5">
    <source>
        <dbReference type="Ensembl" id="ENSMODP00000008869.4"/>
    </source>
</evidence>
<accession>F6RY91</accession>
<reference evidence="5 6" key="1">
    <citation type="journal article" date="2007" name="Nature">
        <title>Genome of the marsupial Monodelphis domestica reveals innovation in non-coding sequences.</title>
        <authorList>
            <person name="Mikkelsen T.S."/>
            <person name="Wakefield M.J."/>
            <person name="Aken B."/>
            <person name="Amemiya C.T."/>
            <person name="Chang J.L."/>
            <person name="Duke S."/>
            <person name="Garber M."/>
            <person name="Gentles A.J."/>
            <person name="Goodstadt L."/>
            <person name="Heger A."/>
            <person name="Jurka J."/>
            <person name="Kamal M."/>
            <person name="Mauceli E."/>
            <person name="Searle S.M."/>
            <person name="Sharpe T."/>
            <person name="Baker M.L."/>
            <person name="Batzer M.A."/>
            <person name="Benos P.V."/>
            <person name="Belov K."/>
            <person name="Clamp M."/>
            <person name="Cook A."/>
            <person name="Cuff J."/>
            <person name="Das R."/>
            <person name="Davidow L."/>
            <person name="Deakin J.E."/>
            <person name="Fazzari M.J."/>
            <person name="Glass J.L."/>
            <person name="Grabherr M."/>
            <person name="Greally J.M."/>
            <person name="Gu W."/>
            <person name="Hore T.A."/>
            <person name="Huttley G.A."/>
            <person name="Kleber M."/>
            <person name="Jirtle R.L."/>
            <person name="Koina E."/>
            <person name="Lee J.T."/>
            <person name="Mahony S."/>
            <person name="Marra M.A."/>
            <person name="Miller R.D."/>
            <person name="Nicholls R.D."/>
            <person name="Oda M."/>
            <person name="Papenfuss A.T."/>
            <person name="Parra Z.E."/>
            <person name="Pollock D.D."/>
            <person name="Ray D.A."/>
            <person name="Schein J.E."/>
            <person name="Speed T.P."/>
            <person name="Thompson K."/>
            <person name="VandeBerg J.L."/>
            <person name="Wade C.M."/>
            <person name="Walker J.A."/>
            <person name="Waters P.D."/>
            <person name="Webber C."/>
            <person name="Weidman J.R."/>
            <person name="Xie X."/>
            <person name="Zody M.C."/>
            <person name="Baldwin J."/>
            <person name="Abdouelleil A."/>
            <person name="Abdulkadir J."/>
            <person name="Abebe A."/>
            <person name="Abera B."/>
            <person name="Abreu J."/>
            <person name="Acer S.C."/>
            <person name="Aftuck L."/>
            <person name="Alexander A."/>
            <person name="An P."/>
            <person name="Anderson E."/>
            <person name="Anderson S."/>
            <person name="Arachi H."/>
            <person name="Azer M."/>
            <person name="Bachantsang P."/>
            <person name="Barry A."/>
            <person name="Bayul T."/>
            <person name="Berlin A."/>
            <person name="Bessette D."/>
            <person name="Bloom T."/>
            <person name="Bloom T."/>
            <person name="Boguslavskiy L."/>
            <person name="Bonnet C."/>
            <person name="Boukhgalter B."/>
            <person name="Bourzgui I."/>
            <person name="Brown A."/>
            <person name="Cahill P."/>
            <person name="Channer S."/>
            <person name="Cheshatsang Y."/>
            <person name="Chuda L."/>
            <person name="Citroen M."/>
            <person name="Collymore A."/>
            <person name="Cooke P."/>
            <person name="Costello M."/>
            <person name="D'Aco K."/>
            <person name="Daza R."/>
            <person name="De Haan G."/>
            <person name="DeGray S."/>
            <person name="DeMaso C."/>
            <person name="Dhargay N."/>
            <person name="Dooley K."/>
            <person name="Dooley E."/>
            <person name="Doricent M."/>
            <person name="Dorje P."/>
            <person name="Dorjee K."/>
            <person name="Dupes A."/>
            <person name="Elong R."/>
            <person name="Falk J."/>
            <person name="Farina A."/>
            <person name="Faro S."/>
            <person name="Ferguson D."/>
            <person name="Fisher S."/>
            <person name="Foley C.D."/>
            <person name="Franke A."/>
            <person name="Friedrich D."/>
            <person name="Gadbois L."/>
            <person name="Gearin G."/>
            <person name="Gearin C.R."/>
            <person name="Giannoukos G."/>
            <person name="Goode T."/>
            <person name="Graham J."/>
            <person name="Grandbois E."/>
            <person name="Grewal S."/>
            <person name="Gyaltsen K."/>
            <person name="Hafez N."/>
            <person name="Hagos B."/>
            <person name="Hall J."/>
            <person name="Henson C."/>
            <person name="Hollinger A."/>
            <person name="Honan T."/>
            <person name="Huard M.D."/>
            <person name="Hughes L."/>
            <person name="Hurhula B."/>
            <person name="Husby M.E."/>
            <person name="Kamat A."/>
            <person name="Kanga B."/>
            <person name="Kashin S."/>
            <person name="Khazanovich D."/>
            <person name="Kisner P."/>
            <person name="Lance K."/>
            <person name="Lara M."/>
            <person name="Lee W."/>
            <person name="Lennon N."/>
            <person name="Letendre F."/>
            <person name="LeVine R."/>
            <person name="Lipovsky A."/>
            <person name="Liu X."/>
            <person name="Liu J."/>
            <person name="Liu S."/>
            <person name="Lokyitsang T."/>
            <person name="Lokyitsang Y."/>
            <person name="Lubonja R."/>
            <person name="Lui A."/>
            <person name="MacDonald P."/>
            <person name="Magnisalis V."/>
            <person name="Maru K."/>
            <person name="Matthews C."/>
            <person name="McCusker W."/>
            <person name="McDonough S."/>
            <person name="Mehta T."/>
            <person name="Meldrim J."/>
            <person name="Meneus L."/>
            <person name="Mihai O."/>
            <person name="Mihalev A."/>
            <person name="Mihova T."/>
            <person name="Mittelman R."/>
            <person name="Mlenga V."/>
            <person name="Montmayeur A."/>
            <person name="Mulrain L."/>
            <person name="Navidi A."/>
            <person name="Naylor J."/>
            <person name="Negash T."/>
            <person name="Nguyen T."/>
            <person name="Nguyen N."/>
            <person name="Nicol R."/>
            <person name="Norbu C."/>
            <person name="Norbu N."/>
            <person name="Novod N."/>
            <person name="O'Neill B."/>
            <person name="Osman S."/>
            <person name="Markiewicz E."/>
            <person name="Oyono O.L."/>
            <person name="Patti C."/>
            <person name="Phunkhang P."/>
            <person name="Pierre F."/>
            <person name="Priest M."/>
            <person name="Raghuraman S."/>
            <person name="Rege F."/>
            <person name="Reyes R."/>
            <person name="Rise C."/>
            <person name="Rogov P."/>
            <person name="Ross K."/>
            <person name="Ryan E."/>
            <person name="Settipalli S."/>
            <person name="Shea T."/>
            <person name="Sherpa N."/>
            <person name="Shi L."/>
            <person name="Shih D."/>
            <person name="Sparrow T."/>
            <person name="Spaulding J."/>
            <person name="Stalker J."/>
            <person name="Stange-Thomann N."/>
            <person name="Stavropoulos S."/>
            <person name="Stone C."/>
            <person name="Strader C."/>
            <person name="Tesfaye S."/>
            <person name="Thomson T."/>
            <person name="Thoulutsang Y."/>
            <person name="Thoulutsang D."/>
            <person name="Topham K."/>
            <person name="Topping I."/>
            <person name="Tsamla T."/>
            <person name="Vassiliev H."/>
            <person name="Vo A."/>
            <person name="Wangchuk T."/>
            <person name="Wangdi T."/>
            <person name="Weiand M."/>
            <person name="Wilkinson J."/>
            <person name="Wilson A."/>
            <person name="Yadav S."/>
            <person name="Young G."/>
            <person name="Yu Q."/>
            <person name="Zembek L."/>
            <person name="Zhong D."/>
            <person name="Zimmer A."/>
            <person name="Zwirko Z."/>
            <person name="Jaffe D.B."/>
            <person name="Alvarez P."/>
            <person name="Brockman W."/>
            <person name="Butler J."/>
            <person name="Chin C."/>
            <person name="Gnerre S."/>
            <person name="MacCallum I."/>
            <person name="Graves J.A."/>
            <person name="Ponting C.P."/>
            <person name="Breen M."/>
            <person name="Samollow P.B."/>
            <person name="Lander E.S."/>
            <person name="Lindblad-Toh K."/>
        </authorList>
    </citation>
    <scope>NUCLEOTIDE SEQUENCE [LARGE SCALE GENOMIC DNA]</scope>
</reference>
<dbReference type="InterPro" id="IPR011333">
    <property type="entry name" value="SKP1/BTB/POZ_sf"/>
</dbReference>
<dbReference type="FunCoup" id="F6RY91">
    <property type="interactions" value="1"/>
</dbReference>
<dbReference type="AlphaFoldDB" id="F6RY91"/>
<organism evidence="5 6">
    <name type="scientific">Monodelphis domestica</name>
    <name type="common">Gray short-tailed opossum</name>
    <dbReference type="NCBI Taxonomy" id="13616"/>
    <lineage>
        <taxon>Eukaryota</taxon>
        <taxon>Metazoa</taxon>
        <taxon>Chordata</taxon>
        <taxon>Craniata</taxon>
        <taxon>Vertebrata</taxon>
        <taxon>Euteleostomi</taxon>
        <taxon>Mammalia</taxon>
        <taxon>Metatheria</taxon>
        <taxon>Didelphimorphia</taxon>
        <taxon>Didelphidae</taxon>
        <taxon>Monodelphis</taxon>
    </lineage>
</organism>
<dbReference type="eggNOG" id="KOG1072">
    <property type="taxonomic scope" value="Eukaryota"/>
</dbReference>
<keyword evidence="2" id="KW-0677">Repeat</keyword>
<dbReference type="Gene3D" id="2.120.10.80">
    <property type="entry name" value="Kelch-type beta propeller"/>
    <property type="match status" value="1"/>
</dbReference>
<dbReference type="InterPro" id="IPR030609">
    <property type="entry name" value="KLHL33_BACK"/>
</dbReference>
<keyword evidence="1" id="KW-0880">Kelch repeat</keyword>
<dbReference type="SUPFAM" id="SSF117281">
    <property type="entry name" value="Kelch motif"/>
    <property type="match status" value="1"/>
</dbReference>
<dbReference type="PANTHER" id="PTHR45632">
    <property type="entry name" value="LD33804P"/>
    <property type="match status" value="1"/>
</dbReference>
<dbReference type="Pfam" id="PF21536">
    <property type="entry name" value="BTB_KLHL33"/>
    <property type="match status" value="1"/>
</dbReference>
<dbReference type="InParanoid" id="F6RY91"/>
<dbReference type="GeneTree" id="ENSGT00940000156265"/>
<reference evidence="5" key="2">
    <citation type="submission" date="2025-08" db="UniProtKB">
        <authorList>
            <consortium name="Ensembl"/>
        </authorList>
    </citation>
    <scope>IDENTIFICATION</scope>
</reference>
<reference evidence="5" key="3">
    <citation type="submission" date="2025-09" db="UniProtKB">
        <authorList>
            <consortium name="Ensembl"/>
        </authorList>
    </citation>
    <scope>IDENTIFICATION</scope>
</reference>
<feature type="domain" description="BTB" evidence="4">
    <location>
        <begin position="102"/>
        <end position="172"/>
    </location>
</feature>
<dbReference type="InterPro" id="IPR006652">
    <property type="entry name" value="Kelch_1"/>
</dbReference>
<dbReference type="PROSITE" id="PS50097">
    <property type="entry name" value="BTB"/>
    <property type="match status" value="2"/>
</dbReference>
<dbReference type="Ensembl" id="ENSMODT00000009044.4">
    <property type="protein sequence ID" value="ENSMODP00000008869.4"/>
    <property type="gene ID" value="ENSMODG00000007153.4"/>
</dbReference>
<dbReference type="SUPFAM" id="SSF54695">
    <property type="entry name" value="POZ domain"/>
    <property type="match status" value="2"/>
</dbReference>
<dbReference type="Pfam" id="PF01344">
    <property type="entry name" value="Kelch_1"/>
    <property type="match status" value="1"/>
</dbReference>
<dbReference type="PANTHER" id="PTHR45632:SF14">
    <property type="entry name" value="KELCH-LIKE PROTEIN 33"/>
    <property type="match status" value="1"/>
</dbReference>
<dbReference type="OrthoDB" id="45365at2759"/>
<dbReference type="KEGG" id="mdo:100029530"/>
<keyword evidence="6" id="KW-1185">Reference proteome</keyword>
<evidence type="ECO:0000256" key="1">
    <source>
        <dbReference type="ARBA" id="ARBA00022441"/>
    </source>
</evidence>
<dbReference type="Gene3D" id="3.30.710.10">
    <property type="entry name" value="Potassium Channel Kv1.1, Chain A"/>
    <property type="match status" value="2"/>
</dbReference>
<dbReference type="OMA" id="QDTHLIH"/>
<dbReference type="GeneID" id="100029530"/>
<evidence type="ECO:0000313" key="6">
    <source>
        <dbReference type="Proteomes" id="UP000002280"/>
    </source>
</evidence>
<dbReference type="InterPro" id="IPR015915">
    <property type="entry name" value="Kelch-typ_b-propeller"/>
</dbReference>
<dbReference type="Proteomes" id="UP000002280">
    <property type="component" value="Chromosome 1"/>
</dbReference>
<dbReference type="SMART" id="SM00875">
    <property type="entry name" value="BACK"/>
    <property type="match status" value="1"/>
</dbReference>
<feature type="compositionally biased region" description="Low complexity" evidence="3">
    <location>
        <begin position="62"/>
        <end position="71"/>
    </location>
</feature>
<dbReference type="Pfam" id="PF24681">
    <property type="entry name" value="Kelch_KLHDC2_KLHL20_DRC7"/>
    <property type="match status" value="1"/>
</dbReference>
<dbReference type="CDD" id="cd18472">
    <property type="entry name" value="BACK_KLHL33"/>
    <property type="match status" value="1"/>
</dbReference>
<dbReference type="Gene3D" id="1.25.40.420">
    <property type="match status" value="1"/>
</dbReference>
<dbReference type="SMART" id="SM00225">
    <property type="entry name" value="BTB"/>
    <property type="match status" value="2"/>
</dbReference>
<dbReference type="SMART" id="SM00612">
    <property type="entry name" value="Kelch"/>
    <property type="match status" value="5"/>
</dbReference>
<dbReference type="Pfam" id="PF00651">
    <property type="entry name" value="BTB"/>
    <property type="match status" value="1"/>
</dbReference>
<feature type="region of interest" description="Disordered" evidence="3">
    <location>
        <begin position="1"/>
        <end position="81"/>
    </location>
</feature>
<dbReference type="Pfam" id="PF07707">
    <property type="entry name" value="BACK"/>
    <property type="match status" value="1"/>
</dbReference>
<sequence length="777" mass="84460">MSSPGTVICPPEEGQLSPHSKKDNPNLPLPARRSPDWPSSPDEDSGLLAFPLEEPRHPTSVPEDLPSPSLSLEEEEKDEGELEMLVSDEHPAQFFAEARRLRDLSLLLDEEILVQGRRYAVHRVVLASVSSLFRSRLLGNGGPRPPIQLDIARQGWEAVLTFAYEGVVGPAELGDVLAAAEVLGTPRVAAAAVRRLEVDQNQGNKEQEGPEKAEELRENLAGIKQLYHEGLGCDLELEAEDCHLNVHRVALVCGSEFFGAMLLSGMRESQGSAIVLRTVTAPDLQLLVSFAYSGALQTNWTGLLRATQTALQYQSGSCLALCQRALARGLSPLRCLALLPVAEVPGLERLWDKAHYYLLSHLPAVASCPTFPDLPAPCLVNLLASDELHIQQEFEAFEAVWRWLAADPTGREPEAESLLRCVRFGRMSTRELRRVRAAGLPLPLPSSLLHQILVEAEVPGRERRREPDRALVVIGGDGLTPDLAQSQPSRGVWWARAFCSGVGLVHTVEWGKLPALPPPGRFRHGAASLTGNELYVCGGQHYYSHSDTLASVLRWAPGQGKWEELASMGQARCFFPLVAHDGNLYALGGRDKGAALDSVEAYDPKLDAWRTSPPLPTPCFAHAASVLDGQVYVSGGCNETGQYLASLFNYNPTRKPSWTLLSPMKTPRAGHIMVALGGRLYVAGGLGEGGDLLSFETYEPRTDTWMGLEPLPSPHVGAAGVSLQGEILVLGGYSHQTYALSHLIHAYCPGLGRWLCLGTLPRPRAEMSACVLRLSPV</sequence>
<evidence type="ECO:0000259" key="4">
    <source>
        <dbReference type="PROSITE" id="PS50097"/>
    </source>
</evidence>
<dbReference type="InterPro" id="IPR011705">
    <property type="entry name" value="BACK"/>
</dbReference>
<dbReference type="Bgee" id="ENSMODG00000007153">
    <property type="expression patterns" value="Expressed in cerebellum and 8 other cell types or tissues"/>
</dbReference>
<dbReference type="InterPro" id="IPR000210">
    <property type="entry name" value="BTB/POZ_dom"/>
</dbReference>